<dbReference type="EMBL" id="MTPW01000001">
    <property type="protein sequence ID" value="PQJ30587.1"/>
    <property type="molecule type" value="Genomic_DNA"/>
</dbReference>
<dbReference type="PROSITE" id="PS51257">
    <property type="entry name" value="PROKAR_LIPOPROTEIN"/>
    <property type="match status" value="1"/>
</dbReference>
<gene>
    <name evidence="1" type="ORF">BST92_00935</name>
</gene>
<dbReference type="Pfam" id="PF16153">
    <property type="entry name" value="DUF4861"/>
    <property type="match status" value="1"/>
</dbReference>
<comment type="caution">
    <text evidence="1">The sequence shown here is derived from an EMBL/GenBank/DDBJ whole genome shotgun (WGS) entry which is preliminary data.</text>
</comment>
<proteinExistence type="predicted"/>
<evidence type="ECO:0000313" key="2">
    <source>
        <dbReference type="Proteomes" id="UP000239747"/>
    </source>
</evidence>
<name>A0A2S7U7Q0_9FLAO</name>
<dbReference type="InterPro" id="IPR032342">
    <property type="entry name" value="DUF4861"/>
</dbReference>
<dbReference type="Proteomes" id="UP000239747">
    <property type="component" value="Unassembled WGS sequence"/>
</dbReference>
<organism evidence="1 2">
    <name type="scientific">Nonlabens arenilitoris</name>
    <dbReference type="NCBI Taxonomy" id="1217969"/>
    <lineage>
        <taxon>Bacteria</taxon>
        <taxon>Pseudomonadati</taxon>
        <taxon>Bacteroidota</taxon>
        <taxon>Flavobacteriia</taxon>
        <taxon>Flavobacteriales</taxon>
        <taxon>Flavobacteriaceae</taxon>
        <taxon>Nonlabens</taxon>
    </lineage>
</organism>
<keyword evidence="2" id="KW-1185">Reference proteome</keyword>
<protein>
    <submittedName>
        <fullName evidence="1">DUF4861 domain-containing protein</fullName>
    </submittedName>
</protein>
<reference evidence="1 2" key="1">
    <citation type="submission" date="2017-01" db="EMBL/GenBank/DDBJ databases">
        <title>Trade-off between light-utilization and light-protection in marine flavobacteria.</title>
        <authorList>
            <person name="Kumagai Y."/>
            <person name="Yoshizawa S."/>
            <person name="Kogure K."/>
            <person name="Iwasaki W."/>
        </authorList>
    </citation>
    <scope>NUCLEOTIDE SEQUENCE [LARGE SCALE GENOMIC DNA]</scope>
    <source>
        <strain evidence="1 2">KCTC 32109</strain>
    </source>
</reference>
<dbReference type="OrthoDB" id="846806at2"/>
<dbReference type="RefSeq" id="WP_105069770.1">
    <property type="nucleotide sequence ID" value="NZ_MTPW01000001.1"/>
</dbReference>
<sequence>MRYLTILLGAFSVLFISCDEKKEDAFFMLHNEIDIARTEVVVISKKQLLEKLPDFDERHVLILKDTSGTPIPYQLDDLNQDHIWDEIAMAVDFTPNEEKKVIVSASAKAGQKQPQFSKMTDVHFGVGKAKPEATEVHKYTRSYDPREKDSLFFQMEGPSWENDKVGFRMYFDPRNGIDIFGKTTEEPTLHKQGLSTNYHEKADWGMDILKVGNSLGAGSIAFKHQDSLYRLTGWNGTRFEAIAEGPARAIFKMTYLDEPIGDQSYHIVHTITIERGDWFYKSDIEVHGVLNGIELVTGIVDLKENSFDTIDNSKGEKTLFSYGKQSENDDNLGMAIITNNKNVTSYPAPINGDGITNTHLLNLGNGKNHNFYFMSGWEASDTQFKTIEGFEKLLEQSTKMINSPITIQ</sequence>
<accession>A0A2S7U7Q0</accession>
<evidence type="ECO:0000313" key="1">
    <source>
        <dbReference type="EMBL" id="PQJ30587.1"/>
    </source>
</evidence>
<dbReference type="AlphaFoldDB" id="A0A2S7U7Q0"/>